<evidence type="ECO:0000256" key="1">
    <source>
        <dbReference type="ARBA" id="ARBA00004781"/>
    </source>
</evidence>
<dbReference type="AlphaFoldDB" id="A0A0Q3L504"/>
<evidence type="ECO:0000313" key="10">
    <source>
        <dbReference type="Proteomes" id="UP000051562"/>
    </source>
</evidence>
<dbReference type="EMBL" id="FUYX01000017">
    <property type="protein sequence ID" value="SKC13089.1"/>
    <property type="molecule type" value="Genomic_DNA"/>
</dbReference>
<keyword evidence="6" id="KW-0560">Oxidoreductase</keyword>
<dbReference type="Pfam" id="PF04321">
    <property type="entry name" value="RmlD_sub_bind"/>
    <property type="match status" value="1"/>
</dbReference>
<sequence>MRITVTGQTGQVVRALLERAPAGVDVIALGRPVLDLAQPGTIAAALAGSRPDVIVNAAAYTAVDQAESEPDLAMRINGAGAGEVARAAASLGVPVIQLSTDYVFDGRLDRPYREDDPVAPGSAYGASKLAGERAVAAATPDHAILRTAWVYSPFGKNFVRTMLKLGETHGEVGVVADQIGCPTSALDIADAVFAVARNLREQPEQASLRGIFHMAGQGEASWADLAETIFTEAEALGRRPVRVRHIATADYPTPARRPGNSRLDCTKLGDHHGVTLPDWRQAAAACVRRLLAEETEKAS</sequence>
<comment type="cofactor">
    <cofactor evidence="6">
        <name>Mg(2+)</name>
        <dbReference type="ChEBI" id="CHEBI:18420"/>
    </cofactor>
    <text evidence="6">Binds 1 Mg(2+) ion per monomer.</text>
</comment>
<dbReference type="RefSeq" id="WP_055726831.1">
    <property type="nucleotide sequence ID" value="NZ_FUYX01000017.1"/>
</dbReference>
<reference evidence="8 10" key="1">
    <citation type="submission" date="2015-10" db="EMBL/GenBank/DDBJ databases">
        <title>Draft genome of Bosea thiooxidans.</title>
        <authorList>
            <person name="Wang X."/>
        </authorList>
    </citation>
    <scope>NUCLEOTIDE SEQUENCE [LARGE SCALE GENOMIC DNA]</scope>
    <source>
        <strain evidence="8 10">CGMCC 9174</strain>
    </source>
</reference>
<dbReference type="NCBIfam" id="TIGR01214">
    <property type="entry name" value="rmlD"/>
    <property type="match status" value="1"/>
</dbReference>
<dbReference type="InterPro" id="IPR036291">
    <property type="entry name" value="NAD(P)-bd_dom_sf"/>
</dbReference>
<dbReference type="EMBL" id="LMAR01000011">
    <property type="protein sequence ID" value="KQK31868.1"/>
    <property type="molecule type" value="Genomic_DNA"/>
</dbReference>
<evidence type="ECO:0000256" key="3">
    <source>
        <dbReference type="ARBA" id="ARBA00012929"/>
    </source>
</evidence>
<evidence type="ECO:0000313" key="8">
    <source>
        <dbReference type="EMBL" id="KQK31868.1"/>
    </source>
</evidence>
<dbReference type="InterPro" id="IPR005913">
    <property type="entry name" value="dTDP_dehydrorham_reduct"/>
</dbReference>
<dbReference type="PANTHER" id="PTHR10491:SF4">
    <property type="entry name" value="METHIONINE ADENOSYLTRANSFERASE 2 SUBUNIT BETA"/>
    <property type="match status" value="1"/>
</dbReference>
<dbReference type="Gene3D" id="3.90.25.10">
    <property type="entry name" value="UDP-galactose 4-epimerase, domain 1"/>
    <property type="match status" value="1"/>
</dbReference>
<evidence type="ECO:0000256" key="2">
    <source>
        <dbReference type="ARBA" id="ARBA00010944"/>
    </source>
</evidence>
<dbReference type="Gene3D" id="3.40.50.720">
    <property type="entry name" value="NAD(P)-binding Rossmann-like Domain"/>
    <property type="match status" value="1"/>
</dbReference>
<dbReference type="CDD" id="cd05254">
    <property type="entry name" value="dTDP_HR_like_SDR_e"/>
    <property type="match status" value="1"/>
</dbReference>
<dbReference type="Proteomes" id="UP000190130">
    <property type="component" value="Unassembled WGS sequence"/>
</dbReference>
<evidence type="ECO:0000313" key="11">
    <source>
        <dbReference type="Proteomes" id="UP000190130"/>
    </source>
</evidence>
<evidence type="ECO:0000259" key="7">
    <source>
        <dbReference type="Pfam" id="PF04321"/>
    </source>
</evidence>
<dbReference type="SUPFAM" id="SSF51735">
    <property type="entry name" value="NAD(P)-binding Rossmann-fold domains"/>
    <property type="match status" value="1"/>
</dbReference>
<comment type="function">
    <text evidence="6">Catalyzes the reduction of dTDP-6-deoxy-L-lyxo-4-hexulose to yield dTDP-L-rhamnose.</text>
</comment>
<dbReference type="EC" id="1.1.1.133" evidence="3 6"/>
<dbReference type="GO" id="GO:0008831">
    <property type="term" value="F:dTDP-4-dehydrorhamnose reductase activity"/>
    <property type="evidence" value="ECO:0007669"/>
    <property type="project" value="UniProtKB-EC"/>
</dbReference>
<keyword evidence="10" id="KW-1185">Reference proteome</keyword>
<comment type="catalytic activity">
    <reaction evidence="5 6">
        <text>dTDP-beta-L-rhamnose + NADP(+) = dTDP-4-dehydro-beta-L-rhamnose + NADPH + H(+)</text>
        <dbReference type="Rhea" id="RHEA:21796"/>
        <dbReference type="ChEBI" id="CHEBI:15378"/>
        <dbReference type="ChEBI" id="CHEBI:57510"/>
        <dbReference type="ChEBI" id="CHEBI:57783"/>
        <dbReference type="ChEBI" id="CHEBI:58349"/>
        <dbReference type="ChEBI" id="CHEBI:62830"/>
        <dbReference type="EC" id="1.1.1.133"/>
    </reaction>
</comment>
<name>A0A0Q3L504_9HYPH</name>
<evidence type="ECO:0000256" key="4">
    <source>
        <dbReference type="ARBA" id="ARBA00017099"/>
    </source>
</evidence>
<dbReference type="GO" id="GO:0019305">
    <property type="term" value="P:dTDP-rhamnose biosynthetic process"/>
    <property type="evidence" value="ECO:0007669"/>
    <property type="project" value="UniProtKB-UniPathway"/>
</dbReference>
<dbReference type="STRING" id="53254.SAMN05660750_04532"/>
<dbReference type="UniPathway" id="UPA00124"/>
<protein>
    <recommendedName>
        <fullName evidence="4 6">dTDP-4-dehydrorhamnose reductase</fullName>
        <ecNumber evidence="3 6">1.1.1.133</ecNumber>
    </recommendedName>
</protein>
<comment type="pathway">
    <text evidence="1 6">Carbohydrate biosynthesis; dTDP-L-rhamnose biosynthesis.</text>
</comment>
<dbReference type="PANTHER" id="PTHR10491">
    <property type="entry name" value="DTDP-4-DEHYDRORHAMNOSE REDUCTASE"/>
    <property type="match status" value="1"/>
</dbReference>
<reference evidence="9 11" key="2">
    <citation type="submission" date="2017-02" db="EMBL/GenBank/DDBJ databases">
        <authorList>
            <person name="Peterson S.W."/>
        </authorList>
    </citation>
    <scope>NUCLEOTIDE SEQUENCE [LARGE SCALE GENOMIC DNA]</scope>
    <source>
        <strain evidence="9 11">DSM 9653</strain>
    </source>
</reference>
<keyword evidence="6" id="KW-0521">NADP</keyword>
<evidence type="ECO:0000256" key="5">
    <source>
        <dbReference type="ARBA" id="ARBA00048200"/>
    </source>
</evidence>
<dbReference type="Proteomes" id="UP000051562">
    <property type="component" value="Unassembled WGS sequence"/>
</dbReference>
<dbReference type="OrthoDB" id="9803892at2"/>
<feature type="domain" description="RmlD-like substrate binding" evidence="7">
    <location>
        <begin position="1"/>
        <end position="290"/>
    </location>
</feature>
<organism evidence="8 10">
    <name type="scientific">Bosea thiooxidans</name>
    <dbReference type="NCBI Taxonomy" id="53254"/>
    <lineage>
        <taxon>Bacteria</taxon>
        <taxon>Pseudomonadati</taxon>
        <taxon>Pseudomonadota</taxon>
        <taxon>Alphaproteobacteria</taxon>
        <taxon>Hyphomicrobiales</taxon>
        <taxon>Boseaceae</taxon>
        <taxon>Bosea</taxon>
    </lineage>
</organism>
<dbReference type="InterPro" id="IPR029903">
    <property type="entry name" value="RmlD-like-bd"/>
</dbReference>
<accession>A0A0Q3L504</accession>
<gene>
    <name evidence="8" type="ORF">ARD30_09015</name>
    <name evidence="9" type="ORF">SAMN05660750_04532</name>
</gene>
<proteinExistence type="inferred from homology"/>
<evidence type="ECO:0000256" key="6">
    <source>
        <dbReference type="RuleBase" id="RU364082"/>
    </source>
</evidence>
<evidence type="ECO:0000313" key="9">
    <source>
        <dbReference type="EMBL" id="SKC13089.1"/>
    </source>
</evidence>
<comment type="similarity">
    <text evidence="2 6">Belongs to the dTDP-4-dehydrorhamnose reductase family.</text>
</comment>